<dbReference type="STRING" id="1987383.A5844_002082"/>
<accession>A0A242JYS6</accession>
<reference evidence="1 2" key="1">
    <citation type="submission" date="2017-05" db="EMBL/GenBank/DDBJ databases">
        <title>The Genome Sequence of Enterococcus sp. 10A9_DIV0425.</title>
        <authorList>
            <consortium name="The Broad Institute Genomics Platform"/>
            <consortium name="The Broad Institute Genomic Center for Infectious Diseases"/>
            <person name="Earl A."/>
            <person name="Manson A."/>
            <person name="Schwartman J."/>
            <person name="Gilmore M."/>
            <person name="Abouelleil A."/>
            <person name="Cao P."/>
            <person name="Chapman S."/>
            <person name="Cusick C."/>
            <person name="Shea T."/>
            <person name="Young S."/>
            <person name="Neafsey D."/>
            <person name="Nusbaum C."/>
            <person name="Birren B."/>
        </authorList>
    </citation>
    <scope>NUCLEOTIDE SEQUENCE [LARGE SCALE GENOMIC DNA]</scope>
    <source>
        <strain evidence="1 2">10A9_DIV0425</strain>
    </source>
</reference>
<dbReference type="AlphaFoldDB" id="A0A242JYS6"/>
<gene>
    <name evidence="1" type="ORF">A5844_002082</name>
</gene>
<protein>
    <submittedName>
        <fullName evidence="1">Uncharacterized protein</fullName>
    </submittedName>
</protein>
<comment type="caution">
    <text evidence="1">The sequence shown here is derived from an EMBL/GenBank/DDBJ whole genome shotgun (WGS) entry which is preliminary data.</text>
</comment>
<dbReference type="EMBL" id="NGMO01000003">
    <property type="protein sequence ID" value="OTP10382.1"/>
    <property type="molecule type" value="Genomic_DNA"/>
</dbReference>
<keyword evidence="2" id="KW-1185">Reference proteome</keyword>
<dbReference type="Proteomes" id="UP000194933">
    <property type="component" value="Unassembled WGS sequence"/>
</dbReference>
<sequence>MKQKSINTLLIRKVTFKKINRNYFLKSFFYQFFGKKEGKFWGEIKNYWM</sequence>
<evidence type="ECO:0000313" key="1">
    <source>
        <dbReference type="EMBL" id="OTP10382.1"/>
    </source>
</evidence>
<proteinExistence type="predicted"/>
<name>A0A242JYS6_9ENTE</name>
<evidence type="ECO:0000313" key="2">
    <source>
        <dbReference type="Proteomes" id="UP000194933"/>
    </source>
</evidence>
<organism evidence="1 2">
    <name type="scientific">Candidatus Enterococcus wittei</name>
    <dbReference type="NCBI Taxonomy" id="1987383"/>
    <lineage>
        <taxon>Bacteria</taxon>
        <taxon>Bacillati</taxon>
        <taxon>Bacillota</taxon>
        <taxon>Bacilli</taxon>
        <taxon>Lactobacillales</taxon>
        <taxon>Enterococcaceae</taxon>
        <taxon>Enterococcus</taxon>
    </lineage>
</organism>